<dbReference type="AlphaFoldDB" id="A0A8T1W109"/>
<comment type="similarity">
    <text evidence="1">Belongs to the PPP4R2 family.</text>
</comment>
<dbReference type="GO" id="GO:0005737">
    <property type="term" value="C:cytoplasm"/>
    <property type="evidence" value="ECO:0007669"/>
    <property type="project" value="TreeGrafter"/>
</dbReference>
<dbReference type="EMBL" id="JAGDFM010000112">
    <property type="protein sequence ID" value="KAG7385890.1"/>
    <property type="molecule type" value="Genomic_DNA"/>
</dbReference>
<dbReference type="OrthoDB" id="341898at2759"/>
<dbReference type="GO" id="GO:0019888">
    <property type="term" value="F:protein phosphatase regulator activity"/>
    <property type="evidence" value="ECO:0007669"/>
    <property type="project" value="InterPro"/>
</dbReference>
<protein>
    <submittedName>
        <fullName evidence="2">Protein phosphatase 4, regulatory subunit 2</fullName>
    </submittedName>
</protein>
<accession>A0A8T1W109</accession>
<comment type="caution">
    <text evidence="2">The sequence shown here is derived from an EMBL/GenBank/DDBJ whole genome shotgun (WGS) entry which is preliminary data.</text>
</comment>
<evidence type="ECO:0000256" key="1">
    <source>
        <dbReference type="ARBA" id="ARBA00009207"/>
    </source>
</evidence>
<organism evidence="2 3">
    <name type="scientific">Phytophthora pseudosyringae</name>
    <dbReference type="NCBI Taxonomy" id="221518"/>
    <lineage>
        <taxon>Eukaryota</taxon>
        <taxon>Sar</taxon>
        <taxon>Stramenopiles</taxon>
        <taxon>Oomycota</taxon>
        <taxon>Peronosporomycetes</taxon>
        <taxon>Peronosporales</taxon>
        <taxon>Peronosporaceae</taxon>
        <taxon>Phytophthora</taxon>
    </lineage>
</organism>
<proteinExistence type="inferred from homology"/>
<reference evidence="2" key="1">
    <citation type="submission" date="2021-02" db="EMBL/GenBank/DDBJ databases">
        <authorList>
            <person name="Palmer J.M."/>
        </authorList>
    </citation>
    <scope>NUCLEOTIDE SEQUENCE</scope>
    <source>
        <strain evidence="2">SCRP734</strain>
    </source>
</reference>
<dbReference type="PANTHER" id="PTHR16487:SF0">
    <property type="entry name" value="PROTEIN PHOSPHATASE 4 REGULATORY SUBUNIT 2-RELATED"/>
    <property type="match status" value="1"/>
</dbReference>
<evidence type="ECO:0000313" key="2">
    <source>
        <dbReference type="EMBL" id="KAG7385890.1"/>
    </source>
</evidence>
<dbReference type="InterPro" id="IPR015267">
    <property type="entry name" value="PPP4R2"/>
</dbReference>
<gene>
    <name evidence="2" type="primary">PPP4R2</name>
    <name evidence="2" type="ORF">PHYPSEUDO_000952</name>
</gene>
<name>A0A8T1W109_9STRA</name>
<evidence type="ECO:0000313" key="3">
    <source>
        <dbReference type="Proteomes" id="UP000694044"/>
    </source>
</evidence>
<dbReference type="Pfam" id="PF09184">
    <property type="entry name" value="PPP4R2"/>
    <property type="match status" value="1"/>
</dbReference>
<dbReference type="Proteomes" id="UP000694044">
    <property type="component" value="Unassembled WGS sequence"/>
</dbReference>
<dbReference type="PANTHER" id="PTHR16487">
    <property type="entry name" value="PPP4R2-RELATED PROTEIN"/>
    <property type="match status" value="1"/>
</dbReference>
<dbReference type="GO" id="GO:0005634">
    <property type="term" value="C:nucleus"/>
    <property type="evidence" value="ECO:0007669"/>
    <property type="project" value="TreeGrafter"/>
</dbReference>
<keyword evidence="3" id="KW-1185">Reference proteome</keyword>
<dbReference type="GO" id="GO:0030289">
    <property type="term" value="C:protein phosphatase 4 complex"/>
    <property type="evidence" value="ECO:0007669"/>
    <property type="project" value="InterPro"/>
</dbReference>
<sequence>MQIHDACGGRACPSLHCYSGPLKDAQSLTSLKSTPAVAGLSKQIQCRGRCGAGSLMESFVLLVELLEFAPLPAAKAAGVDFAAGSVTCISPALEQVLLKMRQTGVPCYAWAHLKVLLLAKLQLALDTMEGDAPSKSRRASVTQLLQTFESPPFTLQRLTEIILEPHRSYRSLPKLLNALEKLLAVSSTIQVVDPRTAQAILQQFQSPAPLEIDSPIARPVEGDVATRAPWTGTEAAA</sequence>